<comment type="similarity">
    <text evidence="2 9 10">Belongs to the peptidase S8 family.</text>
</comment>
<dbReference type="InterPro" id="IPR010435">
    <property type="entry name" value="C5a/SBT2-like_Fn3"/>
</dbReference>
<evidence type="ECO:0000256" key="3">
    <source>
        <dbReference type="ARBA" id="ARBA00022525"/>
    </source>
</evidence>
<dbReference type="Pfam" id="PF06280">
    <property type="entry name" value="fn3_5"/>
    <property type="match status" value="1"/>
</dbReference>
<evidence type="ECO:0000259" key="14">
    <source>
        <dbReference type="Pfam" id="PF06280"/>
    </source>
</evidence>
<dbReference type="InterPro" id="IPR034187">
    <property type="entry name" value="Peptidases_S8_5"/>
</dbReference>
<dbReference type="SUPFAM" id="SSF53474">
    <property type="entry name" value="alpha/beta-Hydrolases"/>
    <property type="match status" value="1"/>
</dbReference>
<dbReference type="InterPro" id="IPR029058">
    <property type="entry name" value="AB_hydrolase_fold"/>
</dbReference>
<dbReference type="InterPro" id="IPR015500">
    <property type="entry name" value="Peptidase_S8_subtilisin-rel"/>
</dbReference>
<dbReference type="GO" id="GO:0016020">
    <property type="term" value="C:membrane"/>
    <property type="evidence" value="ECO:0007669"/>
    <property type="project" value="InterPro"/>
</dbReference>
<keyword evidence="4 9" id="KW-0645">Protease</keyword>
<evidence type="ECO:0000259" key="12">
    <source>
        <dbReference type="Pfam" id="PF00135"/>
    </source>
</evidence>
<dbReference type="PRINTS" id="PR00723">
    <property type="entry name" value="SUBTILISIN"/>
</dbReference>
<dbReference type="Proteomes" id="UP000045706">
    <property type="component" value="Unassembled WGS sequence"/>
</dbReference>
<dbReference type="InterPro" id="IPR023828">
    <property type="entry name" value="Peptidase_S8_Ser-AS"/>
</dbReference>
<dbReference type="CDD" id="cd07489">
    <property type="entry name" value="Peptidases_S8_5"/>
    <property type="match status" value="1"/>
</dbReference>
<dbReference type="PROSITE" id="PS00138">
    <property type="entry name" value="SUBTILASE_SER"/>
    <property type="match status" value="1"/>
</dbReference>
<dbReference type="PROSITE" id="PS00137">
    <property type="entry name" value="SUBTILASE_HIS"/>
    <property type="match status" value="1"/>
</dbReference>
<sequence>APLATTVNGTYEGAHLSSWDQDAFLGIPFAQPPIGDLRWRWPQSLNESFTDVRDATKQGYSCVQYHGNFDMSEDCLTLNVVRPSGKHEKPLPVLVWIFGGGLYTGSIADPQYNLSGIVKVSQDMGQPVIAVAMNYRLNMYGFLQTPQLLAEGSSNAGLLDQRLALRWIQENIAAFGGDPDRVVIWGESAGAQSIAYHLFSYDGRDDGLYRGAIMESGGPTGAQVQNLPYYTVPVENLTRSVGCWTASNQLACLRGLSQEALFAARPSQVWNPLIDGDFLTGYPSQLMPGGSFVKVPLLIGHNTDEGINFRPTSPRPETAKDLQNAFASWRSYSLSSPTIRKLLELYPDDPCDAPPRAITNCSRLPALSRGSQWRRGADIGGDLVMISGRRKMCELYAGPIGESQPVYSYRFDQRLWNRVEVDGVQHFDNVAFSFQNISGLLGASPTYDSHVKLARTIGQAYVRFVYSLDPNPACRHNATDVMALPKWPRYDLDKPVNMVLNATENYLEDDTYRKEVVSYAKSRFVPYNMVRSNIFLSLLAAASTVVSAAPQPQTIPGAYLVEFEHGVDTAAFHKTYEGHAIKRRDLNYKLFHGTSIHFRDLDTAEEKATELGKMAGVRSIRTLKEYHRPDDKVIWTGNSGREYHKSRKRDKQDGGRDHDAFTPHLMTQVDMLRDAGYTGKVFKIAVIDTGIDFKHPALGGCFGKGCLVSYGHDYVEGDNVEEPTMDCDGHGTHVAGTIAAQSNPLGFTGVAPDVTLGSYKVFGCNGTAPSDAIAAAFAQAFEDGSDIISASLGGDQGWSQEEGSVIVQRIVEQGVPCVIAAGNSGASGLFFASGPADGIGSTAVASFDNLVIPQLLTESTYSIDDDGEVDFGWHEGAPAAWADVELPLYATSLDTEVFDDACDPLPSDTPDLNNHIVLIRRGTCTYDEKAANAADKGAKYIMFYNNVPGIEDVSSAHAQILAVAMTTAEEGEYWLQALAAGSKVTLHMTDPIESDAVLEHGNNTITGGFASTFTSWGPTWEAELKPQFAAPGGQILSLWPRALGSYAVLGGTSMATPLVSGVLALMAEIRGRLDPVERTNILAATAKPQFFNDGNQASNQLAPVPQQGAGLIQAYEAAFTTTILSVSSLAFNDTEHLRSLSFSIKNVGDVDVTYTFDHRPAAMAYTFAAGTGRADAFPNELTDDYATLYFSKPIITDVDNTRLPVYSGYIALYGDDDKVLHLPYLGIAGSMRETPVLASAKGFVYDAQTPTRSMANASFVLPAQGTADHTTDTLPGVNLEFILGTSVAYLEVIPVGSHDEGLTYEFLDVRTMGSAVPALRWITRRTDVVLTWDGQLDSEKYAPAGRYKFHVKVLRIFGDAEDPDDYDTIETAAFSMRYEAGSS</sequence>
<feature type="domain" description="C5a peptidase/Subtilisin-like protease SBT2-like Fn3-like" evidence="14">
    <location>
        <begin position="1130"/>
        <end position="1225"/>
    </location>
</feature>
<dbReference type="InterPro" id="IPR022398">
    <property type="entry name" value="Peptidase_S8_His-AS"/>
</dbReference>
<dbReference type="Gene3D" id="3.50.30.30">
    <property type="match status" value="1"/>
</dbReference>
<feature type="active site" description="Charge relay system" evidence="8 9">
    <location>
        <position position="688"/>
    </location>
</feature>
<dbReference type="InterPro" id="IPR050309">
    <property type="entry name" value="Type-B_Carboxylest/Lipase"/>
</dbReference>
<feature type="active site" description="Charge relay system" evidence="8 9">
    <location>
        <position position="1053"/>
    </location>
</feature>
<evidence type="ECO:0000256" key="5">
    <source>
        <dbReference type="ARBA" id="ARBA00022729"/>
    </source>
</evidence>
<dbReference type="InterPro" id="IPR036852">
    <property type="entry name" value="Peptidase_S8/S53_dom_sf"/>
</dbReference>
<name>A0A0G4LUY2_VERLO</name>
<dbReference type="EMBL" id="CVQI01018446">
    <property type="protein sequence ID" value="CRK25792.1"/>
    <property type="molecule type" value="Genomic_DNA"/>
</dbReference>
<evidence type="ECO:0000256" key="9">
    <source>
        <dbReference type="PROSITE-ProRule" id="PRU01240"/>
    </source>
</evidence>
<protein>
    <recommendedName>
        <fullName evidence="17">Peptidase S8/S53 domain-containing protein</fullName>
    </recommendedName>
</protein>
<evidence type="ECO:0008006" key="17">
    <source>
        <dbReference type="Google" id="ProtNLM"/>
    </source>
</evidence>
<evidence type="ECO:0000259" key="13">
    <source>
        <dbReference type="Pfam" id="PF02225"/>
    </source>
</evidence>
<evidence type="ECO:0000313" key="16">
    <source>
        <dbReference type="Proteomes" id="UP000045706"/>
    </source>
</evidence>
<dbReference type="InterPro" id="IPR000209">
    <property type="entry name" value="Peptidase_S8/S53_dom"/>
</dbReference>
<dbReference type="Pfam" id="PF00082">
    <property type="entry name" value="Peptidase_S8"/>
    <property type="match status" value="1"/>
</dbReference>
<dbReference type="Pfam" id="PF00135">
    <property type="entry name" value="COesterase"/>
    <property type="match status" value="1"/>
</dbReference>
<evidence type="ECO:0000256" key="8">
    <source>
        <dbReference type="PIRSR" id="PIRSR615500-1"/>
    </source>
</evidence>
<dbReference type="SUPFAM" id="SSF52743">
    <property type="entry name" value="Subtilisin-like"/>
    <property type="match status" value="1"/>
</dbReference>
<dbReference type="InterPro" id="IPR002018">
    <property type="entry name" value="CarbesteraseB"/>
</dbReference>
<dbReference type="PROSITE" id="PS00941">
    <property type="entry name" value="CARBOXYLESTERASE_B_2"/>
    <property type="match status" value="1"/>
</dbReference>
<evidence type="ECO:0000313" key="15">
    <source>
        <dbReference type="EMBL" id="CRK25792.1"/>
    </source>
</evidence>
<dbReference type="ESTHER" id="vera1-c9ser5">
    <property type="family name" value="Fungal_carboxylesterase_lipase"/>
</dbReference>
<feature type="active site" description="Charge relay system" evidence="8 9">
    <location>
        <position position="730"/>
    </location>
</feature>
<feature type="domain" description="Peptidase S8/S53" evidence="11">
    <location>
        <begin position="679"/>
        <end position="1094"/>
    </location>
</feature>
<evidence type="ECO:0000256" key="4">
    <source>
        <dbReference type="ARBA" id="ARBA00022670"/>
    </source>
</evidence>
<gene>
    <name evidence="15" type="ORF">BN1723_013704</name>
</gene>
<dbReference type="InterPro" id="IPR003137">
    <property type="entry name" value="PA_domain"/>
</dbReference>
<dbReference type="GO" id="GO:0004252">
    <property type="term" value="F:serine-type endopeptidase activity"/>
    <property type="evidence" value="ECO:0007669"/>
    <property type="project" value="UniProtKB-UniRule"/>
</dbReference>
<comment type="similarity">
    <text evidence="1">Belongs to the type-B carboxylesterase/lipase family.</text>
</comment>
<accession>A0A0G4LUY2</accession>
<dbReference type="PROSITE" id="PS00122">
    <property type="entry name" value="CARBOXYLESTERASE_B_1"/>
    <property type="match status" value="1"/>
</dbReference>
<keyword evidence="6 9" id="KW-0378">Hydrolase</keyword>
<dbReference type="InterPro" id="IPR046450">
    <property type="entry name" value="PA_dom_sf"/>
</dbReference>
<dbReference type="Pfam" id="PF02225">
    <property type="entry name" value="PA"/>
    <property type="match status" value="1"/>
</dbReference>
<dbReference type="PANTHER" id="PTHR11559">
    <property type="entry name" value="CARBOXYLESTERASE"/>
    <property type="match status" value="1"/>
</dbReference>
<evidence type="ECO:0000256" key="1">
    <source>
        <dbReference type="ARBA" id="ARBA00005964"/>
    </source>
</evidence>
<dbReference type="Gene3D" id="3.40.50.1820">
    <property type="entry name" value="alpha/beta hydrolase"/>
    <property type="match status" value="1"/>
</dbReference>
<evidence type="ECO:0000256" key="7">
    <source>
        <dbReference type="ARBA" id="ARBA00022825"/>
    </source>
</evidence>
<proteinExistence type="inferred from homology"/>
<feature type="domain" description="Carboxylesterase type B" evidence="12">
    <location>
        <begin position="6"/>
        <end position="505"/>
    </location>
</feature>
<evidence type="ECO:0000256" key="6">
    <source>
        <dbReference type="ARBA" id="ARBA00022801"/>
    </source>
</evidence>
<evidence type="ECO:0000256" key="2">
    <source>
        <dbReference type="ARBA" id="ARBA00011073"/>
    </source>
</evidence>
<evidence type="ECO:0000256" key="10">
    <source>
        <dbReference type="RuleBase" id="RU003355"/>
    </source>
</evidence>
<dbReference type="GO" id="GO:0006508">
    <property type="term" value="P:proteolysis"/>
    <property type="evidence" value="ECO:0007669"/>
    <property type="project" value="UniProtKB-KW"/>
</dbReference>
<keyword evidence="5" id="KW-0732">Signal</keyword>
<dbReference type="SUPFAM" id="SSF52025">
    <property type="entry name" value="PA domain"/>
    <property type="match status" value="1"/>
</dbReference>
<dbReference type="InterPro" id="IPR019826">
    <property type="entry name" value="Carboxylesterase_B_AS"/>
</dbReference>
<evidence type="ECO:0000259" key="11">
    <source>
        <dbReference type="Pfam" id="PF00082"/>
    </source>
</evidence>
<dbReference type="InterPro" id="IPR023827">
    <property type="entry name" value="Peptidase_S8_Asp-AS"/>
</dbReference>
<keyword evidence="3" id="KW-0964">Secreted</keyword>
<keyword evidence="7 9" id="KW-0720">Serine protease</keyword>
<feature type="domain" description="PA" evidence="13">
    <location>
        <begin position="900"/>
        <end position="972"/>
    </location>
</feature>
<feature type="non-terminal residue" evidence="15">
    <location>
        <position position="1"/>
    </location>
</feature>
<dbReference type="PROSITE" id="PS51892">
    <property type="entry name" value="SUBTILASE"/>
    <property type="match status" value="1"/>
</dbReference>
<reference evidence="16" key="1">
    <citation type="submission" date="2015-05" db="EMBL/GenBank/DDBJ databases">
        <authorList>
            <person name="Fogelqvist Johan"/>
        </authorList>
    </citation>
    <scope>NUCLEOTIDE SEQUENCE [LARGE SCALE GENOMIC DNA]</scope>
</reference>
<organism evidence="15 16">
    <name type="scientific">Verticillium longisporum</name>
    <name type="common">Verticillium dahliae var. longisporum</name>
    <dbReference type="NCBI Taxonomy" id="100787"/>
    <lineage>
        <taxon>Eukaryota</taxon>
        <taxon>Fungi</taxon>
        <taxon>Dikarya</taxon>
        <taxon>Ascomycota</taxon>
        <taxon>Pezizomycotina</taxon>
        <taxon>Sordariomycetes</taxon>
        <taxon>Hypocreomycetidae</taxon>
        <taxon>Glomerellales</taxon>
        <taxon>Plectosphaerellaceae</taxon>
        <taxon>Verticillium</taxon>
    </lineage>
</organism>
<dbReference type="CDD" id="cd02124">
    <property type="entry name" value="PA_PoS1_like"/>
    <property type="match status" value="1"/>
</dbReference>
<dbReference type="PROSITE" id="PS00136">
    <property type="entry name" value="SUBTILASE_ASP"/>
    <property type="match status" value="1"/>
</dbReference>
<dbReference type="Gene3D" id="3.40.50.200">
    <property type="entry name" value="Peptidase S8/S53 domain"/>
    <property type="match status" value="1"/>
</dbReference>
<dbReference type="InterPro" id="IPR019819">
    <property type="entry name" value="Carboxylesterase_B_CS"/>
</dbReference>